<dbReference type="OrthoDB" id="9795206at2"/>
<keyword evidence="3" id="KW-1185">Reference proteome</keyword>
<dbReference type="AlphaFoldDB" id="A0A1I5GZ50"/>
<evidence type="ECO:0000259" key="1">
    <source>
        <dbReference type="PROSITE" id="PS51186"/>
    </source>
</evidence>
<evidence type="ECO:0000313" key="3">
    <source>
        <dbReference type="Proteomes" id="UP000198806"/>
    </source>
</evidence>
<accession>A0A1I5GZ50</accession>
<dbReference type="EMBL" id="FOWD01000024">
    <property type="protein sequence ID" value="SFO41314.1"/>
    <property type="molecule type" value="Genomic_DNA"/>
</dbReference>
<dbReference type="STRING" id="1527.SAMN04489757_12416"/>
<evidence type="ECO:0000313" key="2">
    <source>
        <dbReference type="EMBL" id="SFO41314.1"/>
    </source>
</evidence>
<name>A0A1I5GZ50_9FIRM</name>
<dbReference type="Gene3D" id="3.40.630.30">
    <property type="match status" value="1"/>
</dbReference>
<reference evidence="2 3" key="1">
    <citation type="submission" date="2016-10" db="EMBL/GenBank/DDBJ databases">
        <authorList>
            <person name="de Groot N.N."/>
        </authorList>
    </citation>
    <scope>NUCLEOTIDE SEQUENCE [LARGE SCALE GENOMIC DNA]</scope>
    <source>
        <strain evidence="2 3">DSM 1283</strain>
    </source>
</reference>
<gene>
    <name evidence="2" type="ORF">SAMN04489757_12416</name>
</gene>
<dbReference type="SUPFAM" id="SSF55729">
    <property type="entry name" value="Acyl-CoA N-acyltransferases (Nat)"/>
    <property type="match status" value="1"/>
</dbReference>
<dbReference type="CDD" id="cd04301">
    <property type="entry name" value="NAT_SF"/>
    <property type="match status" value="1"/>
</dbReference>
<sequence length="187" mass="21464">MFEDKIIKLRKLSPNDFNVYHNWRNDLDVMYSTSPALDVYTLEDTENLIQIMSGQPDAKGYIIEYKETGQAVGIISLIHIDTKNRSAECVIDIGEKDMWGKGIGKAALTMILRYAFDELNLHRVFLQVFSFNQRAINLYEKIGFKQEGQLRQALYRGGNWHDIIVMGILSAEYKQMASHTEPPIDSV</sequence>
<dbReference type="PANTHER" id="PTHR43415">
    <property type="entry name" value="SPERMIDINE N(1)-ACETYLTRANSFERASE"/>
    <property type="match status" value="1"/>
</dbReference>
<dbReference type="RefSeq" id="WP_091687365.1">
    <property type="nucleotide sequence ID" value="NZ_BAABFM010000035.1"/>
</dbReference>
<dbReference type="Pfam" id="PF13302">
    <property type="entry name" value="Acetyltransf_3"/>
    <property type="match status" value="1"/>
</dbReference>
<dbReference type="Proteomes" id="UP000198806">
    <property type="component" value="Unassembled WGS sequence"/>
</dbReference>
<dbReference type="InterPro" id="IPR016181">
    <property type="entry name" value="Acyl_CoA_acyltransferase"/>
</dbReference>
<proteinExistence type="predicted"/>
<dbReference type="PROSITE" id="PS51186">
    <property type="entry name" value="GNAT"/>
    <property type="match status" value="1"/>
</dbReference>
<protein>
    <submittedName>
        <fullName evidence="2">Protein N-acetyltransferase, RimJ/RimL family</fullName>
    </submittedName>
</protein>
<keyword evidence="2" id="KW-0808">Transferase</keyword>
<dbReference type="PANTHER" id="PTHR43415:SF3">
    <property type="entry name" value="GNAT-FAMILY ACETYLTRANSFERASE"/>
    <property type="match status" value="1"/>
</dbReference>
<organism evidence="2 3">
    <name type="scientific">Anaerocolumna aminovalerica</name>
    <dbReference type="NCBI Taxonomy" id="1527"/>
    <lineage>
        <taxon>Bacteria</taxon>
        <taxon>Bacillati</taxon>
        <taxon>Bacillota</taxon>
        <taxon>Clostridia</taxon>
        <taxon>Lachnospirales</taxon>
        <taxon>Lachnospiraceae</taxon>
        <taxon>Anaerocolumna</taxon>
    </lineage>
</organism>
<dbReference type="GO" id="GO:0016747">
    <property type="term" value="F:acyltransferase activity, transferring groups other than amino-acyl groups"/>
    <property type="evidence" value="ECO:0007669"/>
    <property type="project" value="InterPro"/>
</dbReference>
<dbReference type="InterPro" id="IPR000182">
    <property type="entry name" value="GNAT_dom"/>
</dbReference>
<feature type="domain" description="N-acetyltransferase" evidence="1">
    <location>
        <begin position="7"/>
        <end position="171"/>
    </location>
</feature>